<protein>
    <submittedName>
        <fullName evidence="2">Uncharacterized protein</fullName>
    </submittedName>
</protein>
<dbReference type="EMBL" id="RCSX01000066">
    <property type="protein sequence ID" value="KAF7908946.1"/>
    <property type="molecule type" value="Genomic_DNA"/>
</dbReference>
<accession>A0ABQ7I385</accession>
<feature type="region of interest" description="Disordered" evidence="1">
    <location>
        <begin position="1"/>
        <end position="25"/>
    </location>
</feature>
<name>A0ABQ7I385_9HELO</name>
<comment type="caution">
    <text evidence="2">The sequence shown here is derived from an EMBL/GenBank/DDBJ whole genome shotgun (WGS) entry which is preliminary data.</text>
</comment>
<evidence type="ECO:0000256" key="1">
    <source>
        <dbReference type="SAM" id="MobiDB-lite"/>
    </source>
</evidence>
<dbReference type="Proteomes" id="UP000783213">
    <property type="component" value="Unassembled WGS sequence"/>
</dbReference>
<keyword evidence="3" id="KW-1185">Reference proteome</keyword>
<gene>
    <name evidence="2" type="ORF">EAE98_012419</name>
</gene>
<organism evidence="2 3">
    <name type="scientific">Botrytis deweyae</name>
    <dbReference type="NCBI Taxonomy" id="2478750"/>
    <lineage>
        <taxon>Eukaryota</taxon>
        <taxon>Fungi</taxon>
        <taxon>Dikarya</taxon>
        <taxon>Ascomycota</taxon>
        <taxon>Pezizomycotina</taxon>
        <taxon>Leotiomycetes</taxon>
        <taxon>Helotiales</taxon>
        <taxon>Sclerotiniaceae</taxon>
        <taxon>Botrytis</taxon>
    </lineage>
</organism>
<evidence type="ECO:0000313" key="2">
    <source>
        <dbReference type="EMBL" id="KAF7908946.1"/>
    </source>
</evidence>
<proteinExistence type="predicted"/>
<sequence>MKKGGHHGHHPKGSGKHVAKKQNKLSGIRRKYERFCTVTKMGEILIEGPYLGINVNPFETAFFKTNRHIDPAALKKLTNWMKGSQQFQLFPSSGFSLHGLRVTMNM</sequence>
<reference evidence="2 3" key="1">
    <citation type="journal article" date="2020" name="Genome Biol. Evol.">
        <title>Comparative genomics of Sclerotiniaceae.</title>
        <authorList>
            <person name="Valero Jimenez C.A."/>
            <person name="Steentjes M."/>
            <person name="Scholten O.E."/>
            <person name="Van Kan J.A.L."/>
        </authorList>
    </citation>
    <scope>NUCLEOTIDE SEQUENCE [LARGE SCALE GENOMIC DNA]</scope>
    <source>
        <strain evidence="2 3">B1</strain>
    </source>
</reference>
<dbReference type="GeneID" id="62239190"/>
<dbReference type="RefSeq" id="XP_038803601.1">
    <property type="nucleotide sequence ID" value="XM_038960044.1"/>
</dbReference>
<evidence type="ECO:0000313" key="3">
    <source>
        <dbReference type="Proteomes" id="UP000783213"/>
    </source>
</evidence>